<organism evidence="2 3">
    <name type="scientific">Thauera sinica</name>
    <dbReference type="NCBI Taxonomy" id="2665146"/>
    <lineage>
        <taxon>Bacteria</taxon>
        <taxon>Pseudomonadati</taxon>
        <taxon>Pseudomonadota</taxon>
        <taxon>Betaproteobacteria</taxon>
        <taxon>Rhodocyclales</taxon>
        <taxon>Zoogloeaceae</taxon>
        <taxon>Thauera</taxon>
    </lineage>
</organism>
<dbReference type="EMBL" id="JBHSOG010000068">
    <property type="protein sequence ID" value="MFC5771063.1"/>
    <property type="molecule type" value="Genomic_DNA"/>
</dbReference>
<feature type="region of interest" description="Disordered" evidence="1">
    <location>
        <begin position="1"/>
        <end position="20"/>
    </location>
</feature>
<reference evidence="3" key="1">
    <citation type="journal article" date="2019" name="Int. J. Syst. Evol. Microbiol.">
        <title>The Global Catalogue of Microorganisms (GCM) 10K type strain sequencing project: providing services to taxonomists for standard genome sequencing and annotation.</title>
        <authorList>
            <consortium name="The Broad Institute Genomics Platform"/>
            <consortium name="The Broad Institute Genome Sequencing Center for Infectious Disease"/>
            <person name="Wu L."/>
            <person name="Ma J."/>
        </authorList>
    </citation>
    <scope>NUCLEOTIDE SEQUENCE [LARGE SCALE GENOMIC DNA]</scope>
    <source>
        <strain evidence="3">SHR3</strain>
    </source>
</reference>
<dbReference type="RefSeq" id="WP_232516698.1">
    <property type="nucleotide sequence ID" value="NZ_JBHSOG010000068.1"/>
</dbReference>
<name>A0ABW1AVN7_9RHOO</name>
<sequence length="49" mass="5540">MIRTQSRNGHTDVDVYNDKNPAQAPIQIPLDFTLDVEELQLPYKGKKAA</sequence>
<keyword evidence="3" id="KW-1185">Reference proteome</keyword>
<accession>A0ABW1AVN7</accession>
<comment type="caution">
    <text evidence="2">The sequence shown here is derived from an EMBL/GenBank/DDBJ whole genome shotgun (WGS) entry which is preliminary data.</text>
</comment>
<proteinExistence type="predicted"/>
<protein>
    <submittedName>
        <fullName evidence="2">Uncharacterized protein</fullName>
    </submittedName>
</protein>
<evidence type="ECO:0000313" key="3">
    <source>
        <dbReference type="Proteomes" id="UP001595974"/>
    </source>
</evidence>
<evidence type="ECO:0000256" key="1">
    <source>
        <dbReference type="SAM" id="MobiDB-lite"/>
    </source>
</evidence>
<dbReference type="Proteomes" id="UP001595974">
    <property type="component" value="Unassembled WGS sequence"/>
</dbReference>
<evidence type="ECO:0000313" key="2">
    <source>
        <dbReference type="EMBL" id="MFC5771063.1"/>
    </source>
</evidence>
<gene>
    <name evidence="2" type="ORF">ACFPTN_16910</name>
</gene>